<reference evidence="4 5" key="1">
    <citation type="submission" date="2023-11" db="EMBL/GenBank/DDBJ databases">
        <title>Genome sequence of Microbacterium rhizosphaerae KACC 19337.</title>
        <authorList>
            <person name="Choi H."/>
            <person name="Kim S."/>
            <person name="Kim Y."/>
            <person name="Kwon S.-W."/>
            <person name="Heo J."/>
        </authorList>
    </citation>
    <scope>NUCLEOTIDE SEQUENCE [LARGE SCALE GENOMIC DNA]</scope>
    <source>
        <strain evidence="4 5">KACC 19337</strain>
    </source>
</reference>
<keyword evidence="2" id="KW-0812">Transmembrane</keyword>
<evidence type="ECO:0000256" key="1">
    <source>
        <dbReference type="SAM" id="MobiDB-lite"/>
    </source>
</evidence>
<dbReference type="Gene3D" id="3.10.310.50">
    <property type="match status" value="1"/>
</dbReference>
<gene>
    <name evidence="4" type="ORF">SM116_06380</name>
</gene>
<keyword evidence="2" id="KW-1133">Transmembrane helix</keyword>
<accession>A0ABZ0STF4</accession>
<evidence type="ECO:0000256" key="2">
    <source>
        <dbReference type="SAM" id="Phobius"/>
    </source>
</evidence>
<feature type="region of interest" description="Disordered" evidence="1">
    <location>
        <begin position="208"/>
        <end position="228"/>
    </location>
</feature>
<dbReference type="EMBL" id="CP139368">
    <property type="protein sequence ID" value="WPR90917.1"/>
    <property type="molecule type" value="Genomic_DNA"/>
</dbReference>
<dbReference type="InterPro" id="IPR007621">
    <property type="entry name" value="TPM_dom"/>
</dbReference>
<feature type="transmembrane region" description="Helical" evidence="2">
    <location>
        <begin position="178"/>
        <end position="199"/>
    </location>
</feature>
<evidence type="ECO:0000313" key="5">
    <source>
        <dbReference type="Proteomes" id="UP001323798"/>
    </source>
</evidence>
<organism evidence="4 5">
    <name type="scientific">Microbacterium rhizosphaerae</name>
    <dbReference type="NCBI Taxonomy" id="1678237"/>
    <lineage>
        <taxon>Bacteria</taxon>
        <taxon>Bacillati</taxon>
        <taxon>Actinomycetota</taxon>
        <taxon>Actinomycetes</taxon>
        <taxon>Micrococcales</taxon>
        <taxon>Microbacteriaceae</taxon>
        <taxon>Microbacterium</taxon>
    </lineage>
</organism>
<name>A0ABZ0STF4_9MICO</name>
<dbReference type="Proteomes" id="UP001323798">
    <property type="component" value="Chromosome"/>
</dbReference>
<dbReference type="RefSeq" id="WP_320943620.1">
    <property type="nucleotide sequence ID" value="NZ_BAABEU010000004.1"/>
</dbReference>
<keyword evidence="2" id="KW-0472">Membrane</keyword>
<keyword evidence="5" id="KW-1185">Reference proteome</keyword>
<feature type="compositionally biased region" description="Low complexity" evidence="1">
    <location>
        <begin position="213"/>
        <end position="224"/>
    </location>
</feature>
<sequence>MRVGNAATPVTRSRIAAIAAVVTAVTLGVALMVAPAASAVPPVTLGTGYVLDQSAVLGSAQTATVQTRLEKLKTDTHLDLWVVYVDSFSDPSSAEEWANTVAKDNGLGPSQYLLAVATGTRQFYLSGDSSGPVSDSQLTQIEQQDIQPRLAKQDWSGAAIAAADGLTAAVQGGGFGGALTWVLLIIAIIVVIVVVVVLLRRRRAKLGAGAPGHGAAAGAAPQPAKLRPADVKKLEQDASAALVATDDAIRTSEQELGFATAQFGDASTTEFQAALKTAKANLDEAFGLKQQLDDDVPDTIEQRAEWSNRILDLCTSANDGLDEKAKDFDELRQLEQDASGAIARTTADREAVSAEIDTAKRHLAELATTFAPEALTLVADNVTQATQRLDFSAAQLTAAQTALTGGDAGAAAVHIRAAEEAVAQARLLEQAIDKLGADLESAVQHLASLIDEVQGDIATAHALPDPDGKISASIVTAQLAVSDAQAEVARSEMKRPLLALQSLEAANAQIDAVVQGARDAAAQAERARQMLDHQMLQAQAQVSAAEDYLTARRGAIGADARTRLAQAGAELVQAQQLQATDAAQALSHAQRANQLASEALTLAQNDVDSFAPAGAPMGGGGGNMMGAVLGGILINSLLSGGSRGGFGGGFGGFGGGGFSPGSFGGGGTRSRRGGGRF</sequence>
<dbReference type="Pfam" id="PF04536">
    <property type="entry name" value="TPM_phosphatase"/>
    <property type="match status" value="1"/>
</dbReference>
<protein>
    <submittedName>
        <fullName evidence="4">TPM domain-containing protein</fullName>
    </submittedName>
</protein>
<feature type="domain" description="TPM" evidence="3">
    <location>
        <begin position="50"/>
        <end position="168"/>
    </location>
</feature>
<proteinExistence type="predicted"/>
<evidence type="ECO:0000313" key="4">
    <source>
        <dbReference type="EMBL" id="WPR90917.1"/>
    </source>
</evidence>
<evidence type="ECO:0000259" key="3">
    <source>
        <dbReference type="Pfam" id="PF04536"/>
    </source>
</evidence>